<name>A0ABU5L8T8_9RICK</name>
<dbReference type="Proteomes" id="UP001293791">
    <property type="component" value="Unassembled WGS sequence"/>
</dbReference>
<evidence type="ECO:0000313" key="4">
    <source>
        <dbReference type="EMBL" id="MDZ5762543.1"/>
    </source>
</evidence>
<dbReference type="Gene3D" id="1.10.150.250">
    <property type="entry name" value="Flavinator of succinate dehydrogenase"/>
    <property type="match status" value="1"/>
</dbReference>
<accession>A0ABU5L8T8</accession>
<organism evidence="4 5">
    <name type="scientific">Candidatus Cyrtobacter comes</name>
    <dbReference type="NCBI Taxonomy" id="675776"/>
    <lineage>
        <taxon>Bacteria</taxon>
        <taxon>Pseudomonadati</taxon>
        <taxon>Pseudomonadota</taxon>
        <taxon>Alphaproteobacteria</taxon>
        <taxon>Rickettsiales</taxon>
        <taxon>Candidatus Midichloriaceae</taxon>
        <taxon>Candidatus Cyrtobacter</taxon>
    </lineage>
</organism>
<keyword evidence="3" id="KW-0143">Chaperone</keyword>
<evidence type="ECO:0000256" key="1">
    <source>
        <dbReference type="ARBA" id="ARBA00008571"/>
    </source>
</evidence>
<dbReference type="Pfam" id="PF03937">
    <property type="entry name" value="Sdh5"/>
    <property type="match status" value="1"/>
</dbReference>
<dbReference type="InterPro" id="IPR036714">
    <property type="entry name" value="SDH_sf"/>
</dbReference>
<gene>
    <name evidence="4" type="ORF">Cyrtocomes_00930</name>
</gene>
<dbReference type="SUPFAM" id="SSF109910">
    <property type="entry name" value="YgfY-like"/>
    <property type="match status" value="1"/>
</dbReference>
<comment type="caution">
    <text evidence="4">The sequence shown here is derived from an EMBL/GenBank/DDBJ whole genome shotgun (WGS) entry which is preliminary data.</text>
</comment>
<evidence type="ECO:0000256" key="2">
    <source>
        <dbReference type="ARBA" id="ARBA00019418"/>
    </source>
</evidence>
<keyword evidence="5" id="KW-1185">Reference proteome</keyword>
<evidence type="ECO:0000256" key="3">
    <source>
        <dbReference type="ARBA" id="ARBA00023186"/>
    </source>
</evidence>
<comment type="similarity">
    <text evidence="1">Belongs to the SdhE FAD assembly factor family.</text>
</comment>
<protein>
    <recommendedName>
        <fullName evidence="2">FAD assembly factor SdhE</fullName>
    </recommendedName>
</protein>
<proteinExistence type="inferred from homology"/>
<reference evidence="4 5" key="1">
    <citation type="submission" date="2023-02" db="EMBL/GenBank/DDBJ databases">
        <title>Host association and intracellularity evolved multiple times independently in the Rickettsiales.</title>
        <authorList>
            <person name="Castelli M."/>
            <person name="Nardi T."/>
            <person name="Gammuto L."/>
            <person name="Bellinzona G."/>
            <person name="Sabaneyeva E."/>
            <person name="Potekhin A."/>
            <person name="Serra V."/>
            <person name="Petroni G."/>
            <person name="Sassera D."/>
        </authorList>
    </citation>
    <scope>NUCLEOTIDE SEQUENCE [LARGE SCALE GENOMIC DNA]</scope>
    <source>
        <strain evidence="4 5">BOD18</strain>
    </source>
</reference>
<sequence length="71" mass="8389">MKRGCKELDEIIGNFAKNHIEHFTYLELVEYEKVLDIADHDLYHIITTQDMSTNPILMKIISFYNMSLLVK</sequence>
<dbReference type="InterPro" id="IPR005631">
    <property type="entry name" value="SDH"/>
</dbReference>
<evidence type="ECO:0000313" key="5">
    <source>
        <dbReference type="Proteomes" id="UP001293791"/>
    </source>
</evidence>
<dbReference type="EMBL" id="JARGYT010000061">
    <property type="protein sequence ID" value="MDZ5762543.1"/>
    <property type="molecule type" value="Genomic_DNA"/>
</dbReference>